<evidence type="ECO:0000313" key="1">
    <source>
        <dbReference type="EMBL" id="PIC12681.1"/>
    </source>
</evidence>
<dbReference type="EMBL" id="PDUG01000019">
    <property type="protein sequence ID" value="PIC12681.1"/>
    <property type="molecule type" value="Genomic_DNA"/>
</dbReference>
<reference evidence="2" key="1">
    <citation type="submission" date="2017-10" db="EMBL/GenBank/DDBJ databases">
        <title>Rapid genome shrinkage in a self-fertile nematode reveals novel sperm competition proteins.</title>
        <authorList>
            <person name="Yin D."/>
            <person name="Schwarz E.M."/>
            <person name="Thomas C.G."/>
            <person name="Felde R.L."/>
            <person name="Korf I.F."/>
            <person name="Cutter A.D."/>
            <person name="Schartner C.M."/>
            <person name="Ralston E.J."/>
            <person name="Meyer B.J."/>
            <person name="Haag E.S."/>
        </authorList>
    </citation>
    <scope>NUCLEOTIDE SEQUENCE [LARGE SCALE GENOMIC DNA]</scope>
    <source>
        <strain evidence="2">JU1422</strain>
    </source>
</reference>
<dbReference type="Proteomes" id="UP000230233">
    <property type="component" value="Unassembled WGS sequence"/>
</dbReference>
<dbReference type="Gene3D" id="2.170.270.10">
    <property type="entry name" value="SET domain"/>
    <property type="match status" value="1"/>
</dbReference>
<dbReference type="PANTHER" id="PTHR47250">
    <property type="entry name" value="HISTONE-LYSINE N-METHYLTRANSFERASE SET-6"/>
    <property type="match status" value="1"/>
</dbReference>
<accession>A0A2G5SCR0</accession>
<organism evidence="1 2">
    <name type="scientific">Caenorhabditis nigoni</name>
    <dbReference type="NCBI Taxonomy" id="1611254"/>
    <lineage>
        <taxon>Eukaryota</taxon>
        <taxon>Metazoa</taxon>
        <taxon>Ecdysozoa</taxon>
        <taxon>Nematoda</taxon>
        <taxon>Chromadorea</taxon>
        <taxon>Rhabditida</taxon>
        <taxon>Rhabditina</taxon>
        <taxon>Rhabditomorpha</taxon>
        <taxon>Rhabditoidea</taxon>
        <taxon>Rhabditidae</taxon>
        <taxon>Peloderinae</taxon>
        <taxon>Caenorhabditis</taxon>
    </lineage>
</organism>
<gene>
    <name evidence="1" type="ORF">B9Z55_028208</name>
</gene>
<dbReference type="PANTHER" id="PTHR47250:SF7">
    <property type="entry name" value="SET DOMAIN-CONTAINING PROTEIN"/>
    <property type="match status" value="1"/>
</dbReference>
<protein>
    <submittedName>
        <fullName evidence="1">Uncharacterized protein</fullName>
    </submittedName>
</protein>
<dbReference type="InterPro" id="IPR053105">
    <property type="entry name" value="Class_V-like_SAM-MTase"/>
</dbReference>
<sequence>MKDKKANKKQVQEMKEHLAEGKEWLINPKRIGNLARTCCHSCEPNLSSLTNDYGAKYIEEHLKNDCFCERASCKSSLSYKMMDETNEKSLEMYQTLRYHYRCNVFYGKNPISGFFIFA</sequence>
<comment type="caution">
    <text evidence="1">The sequence shown here is derived from an EMBL/GenBank/DDBJ whole genome shotgun (WGS) entry which is preliminary data.</text>
</comment>
<dbReference type="OrthoDB" id="616263at2759"/>
<evidence type="ECO:0000313" key="2">
    <source>
        <dbReference type="Proteomes" id="UP000230233"/>
    </source>
</evidence>
<dbReference type="InterPro" id="IPR046341">
    <property type="entry name" value="SET_dom_sf"/>
</dbReference>
<name>A0A2G5SCR0_9PELO</name>
<dbReference type="SUPFAM" id="SSF82199">
    <property type="entry name" value="SET domain"/>
    <property type="match status" value="1"/>
</dbReference>
<dbReference type="AlphaFoldDB" id="A0A2G5SCR0"/>
<keyword evidence="2" id="KW-1185">Reference proteome</keyword>
<proteinExistence type="predicted"/>